<reference evidence="10" key="1">
    <citation type="submission" date="2023-01" db="EMBL/GenBank/DDBJ databases">
        <title>The genome sequence of Kordiimonadaceae bacterium 6D33.</title>
        <authorList>
            <person name="Liu Y."/>
        </authorList>
    </citation>
    <scope>NUCLEOTIDE SEQUENCE</scope>
    <source>
        <strain evidence="10">6D33</strain>
    </source>
</reference>
<accession>A0AAF0BJ43</accession>
<dbReference type="Proteomes" id="UP001217500">
    <property type="component" value="Chromosome"/>
</dbReference>
<keyword evidence="4 6" id="KW-0378">Hydrolase</keyword>
<protein>
    <recommendedName>
        <fullName evidence="3 6">Beta-lactamase</fullName>
        <ecNumber evidence="3 6">3.5.2.6</ecNumber>
    </recommendedName>
</protein>
<evidence type="ECO:0000256" key="5">
    <source>
        <dbReference type="ARBA" id="ARBA00023251"/>
    </source>
</evidence>
<dbReference type="InterPro" id="IPR012338">
    <property type="entry name" value="Beta-lactam/transpept-like"/>
</dbReference>
<dbReference type="PANTHER" id="PTHR35333:SF3">
    <property type="entry name" value="BETA-LACTAMASE-TYPE TRANSPEPTIDASE FOLD CONTAINING PROTEIN"/>
    <property type="match status" value="1"/>
</dbReference>
<dbReference type="EMBL" id="CP116805">
    <property type="protein sequence ID" value="WCL52664.1"/>
    <property type="molecule type" value="Genomic_DNA"/>
</dbReference>
<dbReference type="InterPro" id="IPR023650">
    <property type="entry name" value="Beta-lactam_class-A_AS"/>
</dbReference>
<sequence length="289" mass="30475">MLKSLLPAGLCFVLMGILSGGVAAGPSFEAGIKAIEAKFGGRVGVTVIDPATGKQLSHRGDERFAMCSTFKWALAAAILKEVDEGRMTLDERIAFGDRDLLSYAPVTKARVGEGAMSVRDLAAAAVSLSDNTAANLLLAKIGGPEGLTAFLWNTGDAVTRLDRTEPTLNENREGDQRDTTTPDAMAKSLQKLLTGDTLSPASRDLLVQWLEETSTGKDRLRGGFPADWRAGDKTGTCGSRGAVNDVAVAWPPGRGPVFVASYLSDSDASYADLYAAHAEIGKLVAETVR</sequence>
<evidence type="ECO:0000256" key="7">
    <source>
        <dbReference type="SAM" id="MobiDB-lite"/>
    </source>
</evidence>
<evidence type="ECO:0000256" key="3">
    <source>
        <dbReference type="ARBA" id="ARBA00012865"/>
    </source>
</evidence>
<dbReference type="PANTHER" id="PTHR35333">
    <property type="entry name" value="BETA-LACTAMASE"/>
    <property type="match status" value="1"/>
</dbReference>
<evidence type="ECO:0000256" key="8">
    <source>
        <dbReference type="SAM" id="SignalP"/>
    </source>
</evidence>
<name>A0AAF0BJ43_9PROT</name>
<evidence type="ECO:0000259" key="9">
    <source>
        <dbReference type="Pfam" id="PF13354"/>
    </source>
</evidence>
<comment type="similarity">
    <text evidence="2 6">Belongs to the class-A beta-lactamase family.</text>
</comment>
<dbReference type="InterPro" id="IPR045155">
    <property type="entry name" value="Beta-lactam_cat"/>
</dbReference>
<dbReference type="PRINTS" id="PR00118">
    <property type="entry name" value="BLACTAMASEA"/>
</dbReference>
<keyword evidence="8" id="KW-0732">Signal</keyword>
<dbReference type="Pfam" id="PF13354">
    <property type="entry name" value="Beta-lactamase2"/>
    <property type="match status" value="1"/>
</dbReference>
<dbReference type="RefSeq" id="WP_289501977.1">
    <property type="nucleotide sequence ID" value="NZ_CP116805.1"/>
</dbReference>
<dbReference type="KEGG" id="gso:PH603_08950"/>
<feature type="domain" description="Beta-lactamase class A catalytic" evidence="9">
    <location>
        <begin position="44"/>
        <end position="260"/>
    </location>
</feature>
<proteinExistence type="inferred from homology"/>
<evidence type="ECO:0000256" key="4">
    <source>
        <dbReference type="ARBA" id="ARBA00022801"/>
    </source>
</evidence>
<evidence type="ECO:0000256" key="6">
    <source>
        <dbReference type="RuleBase" id="RU361140"/>
    </source>
</evidence>
<feature type="compositionally biased region" description="Basic and acidic residues" evidence="7">
    <location>
        <begin position="162"/>
        <end position="180"/>
    </location>
</feature>
<organism evidence="10 11">
    <name type="scientific">Gimibacter soli</name>
    <dbReference type="NCBI Taxonomy" id="3024400"/>
    <lineage>
        <taxon>Bacteria</taxon>
        <taxon>Pseudomonadati</taxon>
        <taxon>Pseudomonadota</taxon>
        <taxon>Alphaproteobacteria</taxon>
        <taxon>Kordiimonadales</taxon>
        <taxon>Temperatibacteraceae</taxon>
        <taxon>Gimibacter</taxon>
    </lineage>
</organism>
<evidence type="ECO:0000313" key="11">
    <source>
        <dbReference type="Proteomes" id="UP001217500"/>
    </source>
</evidence>
<evidence type="ECO:0000313" key="10">
    <source>
        <dbReference type="EMBL" id="WCL52664.1"/>
    </source>
</evidence>
<gene>
    <name evidence="10" type="primary">bla</name>
    <name evidence="10" type="ORF">PH603_08950</name>
</gene>
<dbReference type="GO" id="GO:0008800">
    <property type="term" value="F:beta-lactamase activity"/>
    <property type="evidence" value="ECO:0007669"/>
    <property type="project" value="UniProtKB-UniRule"/>
</dbReference>
<dbReference type="Gene3D" id="3.40.710.10">
    <property type="entry name" value="DD-peptidase/beta-lactamase superfamily"/>
    <property type="match status" value="1"/>
</dbReference>
<dbReference type="PROSITE" id="PS00146">
    <property type="entry name" value="BETA_LACTAMASE_A"/>
    <property type="match status" value="1"/>
</dbReference>
<dbReference type="EC" id="3.5.2.6" evidence="3 6"/>
<feature type="signal peptide" evidence="8">
    <location>
        <begin position="1"/>
        <end position="24"/>
    </location>
</feature>
<feature type="region of interest" description="Disordered" evidence="7">
    <location>
        <begin position="162"/>
        <end position="183"/>
    </location>
</feature>
<evidence type="ECO:0000256" key="1">
    <source>
        <dbReference type="ARBA" id="ARBA00001526"/>
    </source>
</evidence>
<dbReference type="GO" id="GO:0030655">
    <property type="term" value="P:beta-lactam antibiotic catabolic process"/>
    <property type="evidence" value="ECO:0007669"/>
    <property type="project" value="InterPro"/>
</dbReference>
<feature type="chain" id="PRO_5042219145" description="Beta-lactamase" evidence="8">
    <location>
        <begin position="25"/>
        <end position="289"/>
    </location>
</feature>
<dbReference type="NCBIfam" id="NF033103">
    <property type="entry name" value="bla_class_A"/>
    <property type="match status" value="1"/>
</dbReference>
<dbReference type="InterPro" id="IPR000871">
    <property type="entry name" value="Beta-lactam_class-A"/>
</dbReference>
<dbReference type="SUPFAM" id="SSF56601">
    <property type="entry name" value="beta-lactamase/transpeptidase-like"/>
    <property type="match status" value="1"/>
</dbReference>
<comment type="catalytic activity">
    <reaction evidence="1 6">
        <text>a beta-lactam + H2O = a substituted beta-amino acid</text>
        <dbReference type="Rhea" id="RHEA:20401"/>
        <dbReference type="ChEBI" id="CHEBI:15377"/>
        <dbReference type="ChEBI" id="CHEBI:35627"/>
        <dbReference type="ChEBI" id="CHEBI:140347"/>
        <dbReference type="EC" id="3.5.2.6"/>
    </reaction>
</comment>
<dbReference type="GO" id="GO:0046677">
    <property type="term" value="P:response to antibiotic"/>
    <property type="evidence" value="ECO:0007669"/>
    <property type="project" value="UniProtKB-UniRule"/>
</dbReference>
<evidence type="ECO:0000256" key="2">
    <source>
        <dbReference type="ARBA" id="ARBA00009009"/>
    </source>
</evidence>
<keyword evidence="5 6" id="KW-0046">Antibiotic resistance</keyword>
<keyword evidence="11" id="KW-1185">Reference proteome</keyword>
<dbReference type="AlphaFoldDB" id="A0AAF0BJ43"/>